<protein>
    <submittedName>
        <fullName evidence="2">Uncharacterized protein</fullName>
    </submittedName>
</protein>
<keyword evidence="3" id="KW-1185">Reference proteome</keyword>
<accession>A0AAD9GPV3</accession>
<comment type="caution">
    <text evidence="2">The sequence shown here is derived from an EMBL/GenBank/DDBJ whole genome shotgun (WGS) entry which is preliminary data.</text>
</comment>
<dbReference type="Proteomes" id="UP001259832">
    <property type="component" value="Unassembled WGS sequence"/>
</dbReference>
<feature type="compositionally biased region" description="Polar residues" evidence="1">
    <location>
        <begin position="32"/>
        <end position="47"/>
    </location>
</feature>
<name>A0AAD9GPV3_9STRA</name>
<organism evidence="2 3">
    <name type="scientific">Phytophthora citrophthora</name>
    <dbReference type="NCBI Taxonomy" id="4793"/>
    <lineage>
        <taxon>Eukaryota</taxon>
        <taxon>Sar</taxon>
        <taxon>Stramenopiles</taxon>
        <taxon>Oomycota</taxon>
        <taxon>Peronosporomycetes</taxon>
        <taxon>Peronosporales</taxon>
        <taxon>Peronosporaceae</taxon>
        <taxon>Phytophthora</taxon>
    </lineage>
</organism>
<evidence type="ECO:0000313" key="2">
    <source>
        <dbReference type="EMBL" id="KAK1942542.1"/>
    </source>
</evidence>
<evidence type="ECO:0000256" key="1">
    <source>
        <dbReference type="SAM" id="MobiDB-lite"/>
    </source>
</evidence>
<reference evidence="2" key="1">
    <citation type="submission" date="2023-08" db="EMBL/GenBank/DDBJ databases">
        <title>Reference Genome Resource for the Citrus Pathogen Phytophthora citrophthora.</title>
        <authorList>
            <person name="Moller H."/>
            <person name="Coetzee B."/>
            <person name="Rose L.J."/>
            <person name="Van Niekerk J.M."/>
        </authorList>
    </citation>
    <scope>NUCLEOTIDE SEQUENCE</scope>
    <source>
        <strain evidence="2">STE-U-9442</strain>
    </source>
</reference>
<proteinExistence type="predicted"/>
<gene>
    <name evidence="2" type="ORF">P3T76_006041</name>
</gene>
<dbReference type="EMBL" id="JASMQC010000009">
    <property type="protein sequence ID" value="KAK1942542.1"/>
    <property type="molecule type" value="Genomic_DNA"/>
</dbReference>
<evidence type="ECO:0000313" key="3">
    <source>
        <dbReference type="Proteomes" id="UP001259832"/>
    </source>
</evidence>
<feature type="region of interest" description="Disordered" evidence="1">
    <location>
        <begin position="32"/>
        <end position="70"/>
    </location>
</feature>
<sequence>MQVAKAVEADVPFLAHSCARRSLWAITSVQKQVRASSETKPTPTSDSPIAEDPVPYSPHNRISADNSASSAHQLADELSAALLDLIAGDSAALFD</sequence>
<dbReference type="AlphaFoldDB" id="A0AAD9GPV3"/>